<protein>
    <submittedName>
        <fullName evidence="2">Uncharacterized protein</fullName>
    </submittedName>
</protein>
<reference evidence="2" key="1">
    <citation type="submission" date="2019-08" db="EMBL/GenBank/DDBJ databases">
        <authorList>
            <person name="Kucharzyk K."/>
            <person name="Murdoch R.W."/>
            <person name="Higgins S."/>
            <person name="Loffler F."/>
        </authorList>
    </citation>
    <scope>NUCLEOTIDE SEQUENCE</scope>
</reference>
<dbReference type="AlphaFoldDB" id="A0A645EMY1"/>
<feature type="compositionally biased region" description="Basic and acidic residues" evidence="1">
    <location>
        <begin position="135"/>
        <end position="145"/>
    </location>
</feature>
<proteinExistence type="predicted"/>
<dbReference type="PANTHER" id="PTHR40084:SF1">
    <property type="entry name" value="PHOSPHOTRANSFERASE"/>
    <property type="match status" value="1"/>
</dbReference>
<evidence type="ECO:0000256" key="1">
    <source>
        <dbReference type="SAM" id="MobiDB-lite"/>
    </source>
</evidence>
<gene>
    <name evidence="2" type="ORF">SDC9_150607</name>
</gene>
<dbReference type="PANTHER" id="PTHR40084">
    <property type="entry name" value="PHOSPHOHYDROLASE, PHP FAMILY"/>
    <property type="match status" value="1"/>
</dbReference>
<name>A0A645EMY1_9ZZZZ</name>
<sequence>MALGHASVQTKGVKTAWETLIEHFGNEVEALIYAEPEALKIVDRKIVNAILAFRKDDVIIHPGGGGQYGWLELPEHLKIDKDEPVGRTSEEKKRASKGAKKEKENPGSQISFSDLEIKRAGKTLKASAEKATGAETKKPEEENVEKTAGQKSLFDF</sequence>
<feature type="compositionally biased region" description="Basic and acidic residues" evidence="1">
    <location>
        <begin position="81"/>
        <end position="105"/>
    </location>
</feature>
<evidence type="ECO:0000313" key="2">
    <source>
        <dbReference type="EMBL" id="MPN03378.1"/>
    </source>
</evidence>
<comment type="caution">
    <text evidence="2">The sequence shown here is derived from an EMBL/GenBank/DDBJ whole genome shotgun (WGS) entry which is preliminary data.</text>
</comment>
<organism evidence="2">
    <name type="scientific">bioreactor metagenome</name>
    <dbReference type="NCBI Taxonomy" id="1076179"/>
    <lineage>
        <taxon>unclassified sequences</taxon>
        <taxon>metagenomes</taxon>
        <taxon>ecological metagenomes</taxon>
    </lineage>
</organism>
<feature type="region of interest" description="Disordered" evidence="1">
    <location>
        <begin position="81"/>
        <end position="156"/>
    </location>
</feature>
<dbReference type="EMBL" id="VSSQ01049301">
    <property type="protein sequence ID" value="MPN03378.1"/>
    <property type="molecule type" value="Genomic_DNA"/>
</dbReference>
<accession>A0A645EMY1</accession>